<protein>
    <submittedName>
        <fullName evidence="10">Tail sheath protein, subtilisin-like domain containing protein</fullName>
    </submittedName>
</protein>
<comment type="similarity">
    <text evidence="1">Belongs to the myoviridae tail sheath protein family.</text>
</comment>
<evidence type="ECO:0000256" key="3">
    <source>
        <dbReference type="ARBA" id="ARBA00022732"/>
    </source>
</evidence>
<dbReference type="Pfam" id="PF04984">
    <property type="entry name" value="Phage_sheath_1"/>
    <property type="match status" value="1"/>
</dbReference>
<dbReference type="EMBL" id="LR796235">
    <property type="protein sequence ID" value="CAB4129580.1"/>
    <property type="molecule type" value="Genomic_DNA"/>
</dbReference>
<evidence type="ECO:0000256" key="1">
    <source>
        <dbReference type="ARBA" id="ARBA00008005"/>
    </source>
</evidence>
<sequence length="1055" mass="116196">MATANKVFVSPGVYTSERDLSFVSQSVGVTTLGIVGETLKGPAFEPLFITNYDEFQTYFGGTLPEKFVNTQIPKYEAAYIAKSYLQQSNQLYVTRILGLSGYDAGPSWSITTIANVNCSTVGLTGDTSFSFNFTGSTASTTSVEFISAVPSEISGNTYYTNPYTQFDGGTSTILGDLQKQLHDILVTNSTSGTSVYYFGPVSATEVDSNIIAGLTASTNVFGVNSITAETINYCSGTNDAWFYANFVPPTNGNAYYGNSYYTNVSSLTGTSGVYSGTVTGYYYDFSGTSYSEYNNLVVATLRSRGITQYSTTLHGPQYQVTGTSNVTMIGTGSYSGISQNPYSTFLISGITYDNNTFSFETSFTTSQSNYISSVFGVSNFAKDRTEVPLFVEERYSTMLDYGYSQGFIRGLNANNFIKLGDARTSTNTDTTGFYLERYQTPSSPWVVSELRGNLVYKLFRVYTIPDGNAANREVKISIANISFNNGTFDLIVRDFYDTDANPTVMEKFTNCTLDATSNSFVAKKVGSIDGEYAILSKYIMLEMNEEAPLDALPCGFEGFITRSYTNGTSPFPVYKTHYAIPGEVIANPPFGNSAGSDNALTSPGDNKRRTYLGISSSVGVDADFFDYKGKQRPIGDLCEEGTYNNWPNTTKGFHMDSGATVVTVSGVTQFEVGDGSFSSEPTDTENPYYFLYSRKYSFLVQGGFDGWDIYEEKRGNGDSYMLGQTAFKAGFCPQSPYPNSTGWGSFKIITIEDGTRSYGNTDYYAYLLGIRTFANPEVTNINALVTPGVDYVNNSGLVESAIDMITNERADSIYVCTTPDFNLLQNSTSMDNLIYPQEAVDNLEQTGIDSNYTATYYPWVLTRDTVNNTQIYLPATAEVTRNLALTDNIAFPWFATAGYTRGIVNAVRARKRLTQEDRDTLYKGRINPIATFNDVGTVIWGNKTLQIADSALNRINVRRLLLQARKLISAVAVRLLFEQNDNTVRQQFLDSVNPILDAIRRDRGLYDFRVTVQNTPEDLDANQLVGKIYIKPTKALEFIDIEFLITPTGASFEDI</sequence>
<keyword evidence="5" id="KW-1229">Viral tail sheath protein</keyword>
<dbReference type="InterPro" id="IPR035089">
    <property type="entry name" value="Phage_sheath_subtilisin"/>
</dbReference>
<dbReference type="InterPro" id="IPR052042">
    <property type="entry name" value="Tail_sheath_structural"/>
</dbReference>
<dbReference type="GO" id="GO:0098027">
    <property type="term" value="C:virus tail, sheath"/>
    <property type="evidence" value="ECO:0007669"/>
    <property type="project" value="UniProtKB-KW"/>
</dbReference>
<dbReference type="GO" id="GO:0099000">
    <property type="term" value="P:symbiont genome ejection through host cell envelope, contractile tail mechanism"/>
    <property type="evidence" value="ECO:0007669"/>
    <property type="project" value="UniProtKB-KW"/>
</dbReference>
<keyword evidence="4" id="KW-1242">Viral contractile tail ejection system</keyword>
<keyword evidence="2" id="KW-1162">Viral penetration into host cytoplasm</keyword>
<keyword evidence="6" id="KW-1171">Viral genome ejection through host cell envelope</keyword>
<evidence type="ECO:0000256" key="2">
    <source>
        <dbReference type="ARBA" id="ARBA00022595"/>
    </source>
</evidence>
<keyword evidence="5" id="KW-0946">Virion</keyword>
<dbReference type="PANTHER" id="PTHR35861:SF1">
    <property type="entry name" value="PHAGE TAIL SHEATH PROTEIN"/>
    <property type="match status" value="1"/>
</dbReference>
<dbReference type="InterPro" id="IPR020287">
    <property type="entry name" value="Tail_sheath_C"/>
</dbReference>
<reference evidence="10" key="1">
    <citation type="submission" date="2020-04" db="EMBL/GenBank/DDBJ databases">
        <authorList>
            <person name="Chiriac C."/>
            <person name="Salcher M."/>
            <person name="Ghai R."/>
            <person name="Kavagutti S V."/>
        </authorList>
    </citation>
    <scope>NUCLEOTIDE SEQUENCE</scope>
</reference>
<keyword evidence="7" id="KW-1160">Virus entry into host cell</keyword>
<dbReference type="Gene3D" id="3.40.50.11780">
    <property type="match status" value="2"/>
</dbReference>
<evidence type="ECO:0000256" key="4">
    <source>
        <dbReference type="ARBA" id="ARBA00022766"/>
    </source>
</evidence>
<keyword evidence="3" id="KW-1227">Viral tail protein</keyword>
<dbReference type="PANTHER" id="PTHR35861">
    <property type="match status" value="1"/>
</dbReference>
<evidence type="ECO:0000256" key="6">
    <source>
        <dbReference type="ARBA" id="ARBA00023009"/>
    </source>
</evidence>
<evidence type="ECO:0000313" key="10">
    <source>
        <dbReference type="EMBL" id="CAB4129580.1"/>
    </source>
</evidence>
<accession>A0A6J5L9N5</accession>
<proteinExistence type="inferred from homology"/>
<name>A0A6J5L9N5_9CAUD</name>
<dbReference type="Pfam" id="PF17482">
    <property type="entry name" value="Phage_sheath_1C"/>
    <property type="match status" value="1"/>
</dbReference>
<evidence type="ECO:0000259" key="8">
    <source>
        <dbReference type="Pfam" id="PF04984"/>
    </source>
</evidence>
<gene>
    <name evidence="10" type="ORF">UFOVP117_32</name>
</gene>
<evidence type="ECO:0000256" key="7">
    <source>
        <dbReference type="ARBA" id="ARBA00023296"/>
    </source>
</evidence>
<feature type="domain" description="Tail sheath protein C-terminal" evidence="9">
    <location>
        <begin position="949"/>
        <end position="1043"/>
    </location>
</feature>
<organism evidence="10">
    <name type="scientific">uncultured Caudovirales phage</name>
    <dbReference type="NCBI Taxonomy" id="2100421"/>
    <lineage>
        <taxon>Viruses</taxon>
        <taxon>Duplodnaviria</taxon>
        <taxon>Heunggongvirae</taxon>
        <taxon>Uroviricota</taxon>
        <taxon>Caudoviricetes</taxon>
        <taxon>Peduoviridae</taxon>
        <taxon>Maltschvirus</taxon>
        <taxon>Maltschvirus maltsch</taxon>
    </lineage>
</organism>
<evidence type="ECO:0000256" key="5">
    <source>
        <dbReference type="ARBA" id="ARBA00023003"/>
    </source>
</evidence>
<feature type="domain" description="Tail sheath protein subtilisin-like" evidence="8">
    <location>
        <begin position="758"/>
        <end position="945"/>
    </location>
</feature>
<evidence type="ECO:0000259" key="9">
    <source>
        <dbReference type="Pfam" id="PF17482"/>
    </source>
</evidence>